<feature type="signal peptide" evidence="1">
    <location>
        <begin position="1"/>
        <end position="28"/>
    </location>
</feature>
<dbReference type="PANTHER" id="PTHR33490:SF3">
    <property type="entry name" value="CONSERVED INTEGRAL MEMBRANE PROTEIN"/>
    <property type="match status" value="1"/>
</dbReference>
<feature type="domain" description="Transglutaminase-like" evidence="2">
    <location>
        <begin position="113"/>
        <end position="176"/>
    </location>
</feature>
<organism evidence="3 4">
    <name type="scientific">Blautia difficilis</name>
    <dbReference type="NCBI Taxonomy" id="2763027"/>
    <lineage>
        <taxon>Bacteria</taxon>
        <taxon>Bacillati</taxon>
        <taxon>Bacillota</taxon>
        <taxon>Clostridia</taxon>
        <taxon>Lachnospirales</taxon>
        <taxon>Lachnospiraceae</taxon>
        <taxon>Blautia</taxon>
    </lineage>
</organism>
<dbReference type="Pfam" id="PF01841">
    <property type="entry name" value="Transglut_core"/>
    <property type="match status" value="1"/>
</dbReference>
<dbReference type="InterPro" id="IPR038765">
    <property type="entry name" value="Papain-like_cys_pep_sf"/>
</dbReference>
<name>A0ABR7IJN9_9FIRM</name>
<evidence type="ECO:0000313" key="3">
    <source>
        <dbReference type="EMBL" id="MBC5780226.1"/>
    </source>
</evidence>
<dbReference type="SUPFAM" id="SSF54001">
    <property type="entry name" value="Cysteine proteinases"/>
    <property type="match status" value="1"/>
</dbReference>
<feature type="chain" id="PRO_5045753951" evidence="1">
    <location>
        <begin position="29"/>
        <end position="210"/>
    </location>
</feature>
<evidence type="ECO:0000259" key="2">
    <source>
        <dbReference type="SMART" id="SM00460"/>
    </source>
</evidence>
<dbReference type="EMBL" id="JACOQG010000018">
    <property type="protein sequence ID" value="MBC5780226.1"/>
    <property type="molecule type" value="Genomic_DNA"/>
</dbReference>
<sequence>MMKKTIFKKLMVLCTSAALAFGTVPAGAADVVPQAVTVETVSAQAAKPGKNLKDKNLAKSLDKVIKAQKFTKKTTDKQKLQKLFNYTKKAYKYKRYMGIPSAKGWDAKLAKETLSTKQASCYHDAATFAYLARRATGLPVRICIGTSNLYNTSRWQSHGWVEIKVKGKWYTFDTNGNRFSKRKDVKWFMQKHASMEGKVYKTQKIYNVNF</sequence>
<dbReference type="PANTHER" id="PTHR33490">
    <property type="entry name" value="BLR5614 PROTEIN-RELATED"/>
    <property type="match status" value="1"/>
</dbReference>
<dbReference type="Gene3D" id="3.10.620.30">
    <property type="match status" value="1"/>
</dbReference>
<keyword evidence="4" id="KW-1185">Reference proteome</keyword>
<dbReference type="RefSeq" id="WP_186995173.1">
    <property type="nucleotide sequence ID" value="NZ_JACOQG010000018.1"/>
</dbReference>
<reference evidence="3 4" key="1">
    <citation type="submission" date="2020-08" db="EMBL/GenBank/DDBJ databases">
        <title>Genome public.</title>
        <authorList>
            <person name="Liu C."/>
            <person name="Sun Q."/>
        </authorList>
    </citation>
    <scope>NUCLEOTIDE SEQUENCE [LARGE SCALE GENOMIC DNA]</scope>
    <source>
        <strain evidence="3 4">M29</strain>
    </source>
</reference>
<evidence type="ECO:0000313" key="4">
    <source>
        <dbReference type="Proteomes" id="UP000649826"/>
    </source>
</evidence>
<dbReference type="InterPro" id="IPR002931">
    <property type="entry name" value="Transglutaminase-like"/>
</dbReference>
<protein>
    <submittedName>
        <fullName evidence="3">Transglutaminase domain-containing protein</fullName>
    </submittedName>
</protein>
<accession>A0ABR7IJN9</accession>
<keyword evidence="1" id="KW-0732">Signal</keyword>
<proteinExistence type="predicted"/>
<comment type="caution">
    <text evidence="3">The sequence shown here is derived from an EMBL/GenBank/DDBJ whole genome shotgun (WGS) entry which is preliminary data.</text>
</comment>
<dbReference type="SMART" id="SM00460">
    <property type="entry name" value="TGc"/>
    <property type="match status" value="1"/>
</dbReference>
<gene>
    <name evidence="3" type="ORF">H8Z82_11300</name>
</gene>
<evidence type="ECO:0000256" key="1">
    <source>
        <dbReference type="SAM" id="SignalP"/>
    </source>
</evidence>
<dbReference type="Proteomes" id="UP000649826">
    <property type="component" value="Unassembled WGS sequence"/>
</dbReference>